<keyword evidence="7" id="KW-0333">Golgi apparatus</keyword>
<dbReference type="GO" id="GO:0000139">
    <property type="term" value="C:Golgi membrane"/>
    <property type="evidence" value="ECO:0007669"/>
    <property type="project" value="UniProtKB-SubCell"/>
</dbReference>
<evidence type="ECO:0000259" key="10">
    <source>
        <dbReference type="Pfam" id="PF13839"/>
    </source>
</evidence>
<comment type="caution">
    <text evidence="12">The sequence shown here is derived from an EMBL/GenBank/DDBJ whole genome shotgun (WGS) entry which is preliminary data.</text>
</comment>
<dbReference type="GO" id="GO:1990538">
    <property type="term" value="F:xylan O-acetyltransferase activity"/>
    <property type="evidence" value="ECO:0007669"/>
    <property type="project" value="UniProtKB-ARBA"/>
</dbReference>
<organism evidence="12">
    <name type="scientific">Zea mays</name>
    <name type="common">Maize</name>
    <dbReference type="NCBI Taxonomy" id="4577"/>
    <lineage>
        <taxon>Eukaryota</taxon>
        <taxon>Viridiplantae</taxon>
        <taxon>Streptophyta</taxon>
        <taxon>Embryophyta</taxon>
        <taxon>Tracheophyta</taxon>
        <taxon>Spermatophyta</taxon>
        <taxon>Magnoliopsida</taxon>
        <taxon>Liliopsida</taxon>
        <taxon>Poales</taxon>
        <taxon>Poaceae</taxon>
        <taxon>PACMAD clade</taxon>
        <taxon>Panicoideae</taxon>
        <taxon>Andropogonodae</taxon>
        <taxon>Andropogoneae</taxon>
        <taxon>Tripsacinae</taxon>
        <taxon>Zea</taxon>
    </lineage>
</organism>
<feature type="domain" description="Trichome birefringence-like C-terminal" evidence="10">
    <location>
        <begin position="189"/>
        <end position="482"/>
    </location>
</feature>
<dbReference type="InterPro" id="IPR025846">
    <property type="entry name" value="TBL_N"/>
</dbReference>
<feature type="domain" description="Trichome birefringence-like N-terminal" evidence="11">
    <location>
        <begin position="131"/>
        <end position="181"/>
    </location>
</feature>
<evidence type="ECO:0000256" key="3">
    <source>
        <dbReference type="ARBA" id="ARBA00022679"/>
    </source>
</evidence>
<evidence type="ECO:0000256" key="8">
    <source>
        <dbReference type="ARBA" id="ARBA00023136"/>
    </source>
</evidence>
<evidence type="ECO:0000256" key="4">
    <source>
        <dbReference type="ARBA" id="ARBA00022692"/>
    </source>
</evidence>
<evidence type="ECO:0000313" key="12">
    <source>
        <dbReference type="EMBL" id="PWZ18744.1"/>
    </source>
</evidence>
<dbReference type="InterPro" id="IPR026057">
    <property type="entry name" value="TBL_C"/>
</dbReference>
<evidence type="ECO:0000259" key="11">
    <source>
        <dbReference type="Pfam" id="PF14416"/>
    </source>
</evidence>
<dbReference type="Proteomes" id="UP000251960">
    <property type="component" value="Chromosome 6"/>
</dbReference>
<dbReference type="InterPro" id="IPR029962">
    <property type="entry name" value="TBL"/>
</dbReference>
<keyword evidence="8" id="KW-0472">Membrane</keyword>
<keyword evidence="5" id="KW-0735">Signal-anchor</keyword>
<sequence>MKVAYRMGLHRLSSGQEGALQGTGRRSRARHLDMELVVMRPDGHPGEMGAHQYHQPLHPHSHKPSSSKNPGCFLSKAVCACLACGFLSLALLHLLCCSPAGNQRPAFSPLLSYINNTYSFVSSVPGAGGAKSCNYSEGQWVWAPGHARRYNGSQCDVKESHDCIRNGRPDTGYLDWRWQPAGGPSSCPLPAFDAGAFLSAVRGKHVAFIGDSMARNQAQSLVCLLSAAFPSRLLRRDEEKKHNFWRYAFPARDVTVSFYWTPFLVRATGKAEDESVPYSHVHLDQPGDRWAADAGTIDVAVLAAGHWLLNGAIYYSGGEVVGAHNAPAGLNYTGVGYARPLRMVYRKAVERLSSSESDGRPRTLVLATFSPAHFDGSPIDSPTACTRMEPYREGEKEVAWICKEVRDIVYDEAEAARARGASATRVEVLDVTKLATMRPDGHPGVYMNRDPFKHGVPDKIYSDCLHFCLPGPVDTFNEILLQILRKRR</sequence>
<evidence type="ECO:0000256" key="5">
    <source>
        <dbReference type="ARBA" id="ARBA00022968"/>
    </source>
</evidence>
<reference evidence="12" key="1">
    <citation type="journal article" date="2018" name="Nat. Genet.">
        <title>Extensive intraspecific gene order and gene structural variations between Mo17 and other maize genomes.</title>
        <authorList>
            <person name="Sun S."/>
            <person name="Zhou Y."/>
            <person name="Chen J."/>
            <person name="Shi J."/>
            <person name="Zhao H."/>
            <person name="Zhao H."/>
            <person name="Song W."/>
            <person name="Zhang M."/>
            <person name="Cui Y."/>
            <person name="Dong X."/>
            <person name="Liu H."/>
            <person name="Ma X."/>
            <person name="Jiao Y."/>
            <person name="Wang B."/>
            <person name="Wei X."/>
            <person name="Stein J.C."/>
            <person name="Glaubitz J.C."/>
            <person name="Lu F."/>
            <person name="Yu G."/>
            <person name="Liang C."/>
            <person name="Fengler K."/>
            <person name="Li B."/>
            <person name="Rafalski A."/>
            <person name="Schnable P.S."/>
            <person name="Ware D.H."/>
            <person name="Buckler E.S."/>
            <person name="Lai J."/>
        </authorList>
    </citation>
    <scope>NUCLEOTIDE SEQUENCE [LARGE SCALE GENOMIC DNA]</scope>
    <source>
        <tissue evidence="12">Seedling</tissue>
    </source>
</reference>
<comment type="subcellular location">
    <subcellularLocation>
        <location evidence="1">Golgi apparatus membrane</location>
        <topology evidence="1">Single-pass type II membrane protein</topology>
    </subcellularLocation>
</comment>
<gene>
    <name evidence="12" type="primary">AXY4_0</name>
    <name evidence="12" type="ORF">Zm00014a_028298</name>
</gene>
<keyword evidence="3" id="KW-0808">Transferase</keyword>
<dbReference type="PANTHER" id="PTHR32285:SF144">
    <property type="entry name" value="OS07G0255900 PROTEIN"/>
    <property type="match status" value="1"/>
</dbReference>
<evidence type="ECO:0000256" key="9">
    <source>
        <dbReference type="SAM" id="MobiDB-lite"/>
    </source>
</evidence>
<keyword evidence="6" id="KW-1133">Transmembrane helix</keyword>
<proteinExistence type="inferred from homology"/>
<protein>
    <submittedName>
        <fullName evidence="12">Protein ALTERED XYLOGLUCAN 4</fullName>
    </submittedName>
</protein>
<feature type="region of interest" description="Disordered" evidence="9">
    <location>
        <begin position="44"/>
        <end position="65"/>
    </location>
</feature>
<dbReference type="PANTHER" id="PTHR32285">
    <property type="entry name" value="PROTEIN TRICHOME BIREFRINGENCE-LIKE 9-RELATED"/>
    <property type="match status" value="1"/>
</dbReference>
<evidence type="ECO:0000256" key="6">
    <source>
        <dbReference type="ARBA" id="ARBA00022989"/>
    </source>
</evidence>
<dbReference type="Pfam" id="PF14416">
    <property type="entry name" value="PMR5N"/>
    <property type="match status" value="1"/>
</dbReference>
<comment type="similarity">
    <text evidence="2">Belongs to the PC-esterase family. TBL subfamily.</text>
</comment>
<keyword evidence="4" id="KW-0812">Transmembrane</keyword>
<evidence type="ECO:0000256" key="2">
    <source>
        <dbReference type="ARBA" id="ARBA00007727"/>
    </source>
</evidence>
<dbReference type="AlphaFoldDB" id="A0A3L6ECL7"/>
<dbReference type="ExpressionAtlas" id="A0A3L6ECL7">
    <property type="expression patterns" value="baseline"/>
</dbReference>
<dbReference type="Pfam" id="PF13839">
    <property type="entry name" value="PC-Esterase"/>
    <property type="match status" value="1"/>
</dbReference>
<evidence type="ECO:0000256" key="1">
    <source>
        <dbReference type="ARBA" id="ARBA00004323"/>
    </source>
</evidence>
<name>A0A3L6ECL7_MAIZE</name>
<accession>A0A3L6ECL7</accession>
<dbReference type="EMBL" id="NCVQ01000007">
    <property type="protein sequence ID" value="PWZ18744.1"/>
    <property type="molecule type" value="Genomic_DNA"/>
</dbReference>
<evidence type="ECO:0000256" key="7">
    <source>
        <dbReference type="ARBA" id="ARBA00023034"/>
    </source>
</evidence>